<dbReference type="EMBL" id="JAOPEN010000002">
    <property type="protein sequence ID" value="KAJ4863354.1"/>
    <property type="molecule type" value="Genomic_DNA"/>
</dbReference>
<feature type="domain" description="SGF29 C-terminal" evidence="2">
    <location>
        <begin position="200"/>
        <end position="336"/>
    </location>
</feature>
<sequence>MANRKTQREISNLAEDLGPYYSQPGRRDMSQRNRSGRGSNRNNGGAHGEEVQIWDEAKASFNDLINGINSDNDNLGQLVNMDKQAGTMDSDSVPTDTMKQMEELCRSGVKKSEDNITAAKNLMERLKVIRAVVVAKEQAEAPPTGPSKRSTTRTDSAAAAAASLYEFNEPGDSPVPSPMADSVEPPGSTSGAAGSSTNKSKILFSKGDEVAFKPKAVNGEQTSDWILGEVAQVLGEGKSRRYKVIDIEPDDQSKQKEYRSSASSMIPITPESQASSLKDYEAGHVVLALYPQTTTFYKAEVHSMTSTGKVDLKFEGENDSTTLQQVERRYVIEYRV</sequence>
<feature type="compositionally biased region" description="Low complexity" evidence="1">
    <location>
        <begin position="187"/>
        <end position="197"/>
    </location>
</feature>
<dbReference type="AlphaFoldDB" id="A0A9W9JPM0"/>
<dbReference type="PANTHER" id="PTHR21539">
    <property type="entry name" value="SAGA-ASSOCIATED FACTOR 29"/>
    <property type="match status" value="1"/>
</dbReference>
<dbReference type="InterPro" id="IPR037802">
    <property type="entry name" value="SGF29"/>
</dbReference>
<dbReference type="InterPro" id="IPR047288">
    <property type="entry name" value="Tudor_SGF29_rpt1"/>
</dbReference>
<dbReference type="InterPro" id="IPR010750">
    <property type="entry name" value="SGF29_tudor-like_dom"/>
</dbReference>
<dbReference type="Gene3D" id="2.30.30.140">
    <property type="match status" value="2"/>
</dbReference>
<evidence type="ECO:0000313" key="3">
    <source>
        <dbReference type="EMBL" id="KAJ4863354.1"/>
    </source>
</evidence>
<feature type="region of interest" description="Disordered" evidence="1">
    <location>
        <begin position="1"/>
        <end position="51"/>
    </location>
</feature>
<comment type="caution">
    <text evidence="3">The sequence shown here is derived from an EMBL/GenBank/DDBJ whole genome shotgun (WGS) entry which is preliminary data.</text>
</comment>
<proteinExistence type="predicted"/>
<keyword evidence="4" id="KW-1185">Reference proteome</keyword>
<dbReference type="PANTHER" id="PTHR21539:SF0">
    <property type="entry name" value="SAGA-ASSOCIATED FACTOR 29"/>
    <property type="match status" value="1"/>
</dbReference>
<protein>
    <submittedName>
        <fullName evidence="3">SGF29 tudor-like domain-containing protein</fullName>
    </submittedName>
</protein>
<feature type="region of interest" description="Disordered" evidence="1">
    <location>
        <begin position="137"/>
        <end position="199"/>
    </location>
</feature>
<organism evidence="3 4">
    <name type="scientific">Trichoderma breve</name>
    <dbReference type="NCBI Taxonomy" id="2034170"/>
    <lineage>
        <taxon>Eukaryota</taxon>
        <taxon>Fungi</taxon>
        <taxon>Dikarya</taxon>
        <taxon>Ascomycota</taxon>
        <taxon>Pezizomycotina</taxon>
        <taxon>Sordariomycetes</taxon>
        <taxon>Hypocreomycetidae</taxon>
        <taxon>Hypocreales</taxon>
        <taxon>Hypocreaceae</taxon>
        <taxon>Trichoderma</taxon>
    </lineage>
</organism>
<dbReference type="RefSeq" id="XP_056032410.1">
    <property type="nucleotide sequence ID" value="XM_056171518.1"/>
</dbReference>
<evidence type="ECO:0000259" key="2">
    <source>
        <dbReference type="PROSITE" id="PS51518"/>
    </source>
</evidence>
<dbReference type="Pfam" id="PF07039">
    <property type="entry name" value="SGF29_Tudor"/>
    <property type="match status" value="1"/>
</dbReference>
<evidence type="ECO:0000256" key="1">
    <source>
        <dbReference type="SAM" id="MobiDB-lite"/>
    </source>
</evidence>
<name>A0A9W9JPM0_9HYPO</name>
<gene>
    <name evidence="3" type="ORF">T069G_04308</name>
</gene>
<reference evidence="3" key="1">
    <citation type="submission" date="2022-09" db="EMBL/GenBank/DDBJ databases">
        <title>Chromosome-level assembly of Trichoderma breve T069, a fungus used in development of biopesticide product.</title>
        <authorList>
            <person name="Lin R."/>
            <person name="Liu T."/>
        </authorList>
    </citation>
    <scope>NUCLEOTIDE SEQUENCE</scope>
    <source>
        <strain evidence="3">T069</strain>
    </source>
</reference>
<dbReference type="PROSITE" id="PS51518">
    <property type="entry name" value="SGF29_C"/>
    <property type="match status" value="1"/>
</dbReference>
<dbReference type="CDD" id="cd20393">
    <property type="entry name" value="Tudor_SGF29_rpt1"/>
    <property type="match status" value="1"/>
</dbReference>
<dbReference type="GeneID" id="80866206"/>
<dbReference type="Proteomes" id="UP001140511">
    <property type="component" value="Unassembled WGS sequence"/>
</dbReference>
<evidence type="ECO:0000313" key="4">
    <source>
        <dbReference type="Proteomes" id="UP001140511"/>
    </source>
</evidence>
<accession>A0A9W9JPM0</accession>
<dbReference type="GO" id="GO:0000124">
    <property type="term" value="C:SAGA complex"/>
    <property type="evidence" value="ECO:0007669"/>
    <property type="project" value="InterPro"/>
</dbReference>
<feature type="compositionally biased region" description="Low complexity" evidence="1">
    <location>
        <begin position="32"/>
        <end position="44"/>
    </location>
</feature>